<accession>A0AAW3MS46</accession>
<reference evidence="1 2" key="1">
    <citation type="submission" date="2015-11" db="EMBL/GenBank/DDBJ databases">
        <title>Expanding the genomic diversity of Burkholderia species for the development of highly accurate diagnostics.</title>
        <authorList>
            <person name="Sahl J."/>
            <person name="Keim P."/>
            <person name="Wagner D."/>
        </authorList>
    </citation>
    <scope>NUCLEOTIDE SEQUENCE [LARGE SCALE GENOMIC DNA]</scope>
    <source>
        <strain evidence="1 2">MSMB1808WGS</strain>
    </source>
</reference>
<sequence length="148" mass="16704">MSEQQPAVPALEHSVLAESFVFYFSFQEGDAARTYGFLVRNVSVLLAALNAEDFSVFTELLYADIVDELEGEYGVHDWSTRPSQEIEAIGFTSYEVEPDDEKTLLEHWQAWFVSKGATVTPVVPVDESVTHDGDDFAIYRYIEATQPR</sequence>
<evidence type="ECO:0000313" key="1">
    <source>
        <dbReference type="EMBL" id="KVP98404.1"/>
    </source>
</evidence>
<protein>
    <submittedName>
        <fullName evidence="1">Uncharacterized protein</fullName>
    </submittedName>
</protein>
<evidence type="ECO:0000313" key="2">
    <source>
        <dbReference type="Proteomes" id="UP000056453"/>
    </source>
</evidence>
<gene>
    <name evidence="1" type="ORF">WJ96_07740</name>
</gene>
<keyword evidence="2" id="KW-1185">Reference proteome</keyword>
<dbReference type="EMBL" id="LPBJ01000047">
    <property type="protein sequence ID" value="KVP98404.1"/>
    <property type="molecule type" value="Genomic_DNA"/>
</dbReference>
<comment type="caution">
    <text evidence="1">The sequence shown here is derived from an EMBL/GenBank/DDBJ whole genome shotgun (WGS) entry which is preliminary data.</text>
</comment>
<organism evidence="1 2">
    <name type="scientific">Burkholderia ubonensis</name>
    <dbReference type="NCBI Taxonomy" id="101571"/>
    <lineage>
        <taxon>Bacteria</taxon>
        <taxon>Pseudomonadati</taxon>
        <taxon>Pseudomonadota</taxon>
        <taxon>Betaproteobacteria</taxon>
        <taxon>Burkholderiales</taxon>
        <taxon>Burkholderiaceae</taxon>
        <taxon>Burkholderia</taxon>
        <taxon>Burkholderia cepacia complex</taxon>
    </lineage>
</organism>
<proteinExistence type="predicted"/>
<dbReference type="RefSeq" id="WP_059925700.1">
    <property type="nucleotide sequence ID" value="NZ_LPBG01000047.1"/>
</dbReference>
<dbReference type="Proteomes" id="UP000056453">
    <property type="component" value="Unassembled WGS sequence"/>
</dbReference>
<name>A0AAW3MS46_9BURK</name>
<dbReference type="AlphaFoldDB" id="A0AAW3MS46"/>